<dbReference type="AlphaFoldDB" id="A0A8H5M6C1"/>
<dbReference type="Pfam" id="PF12597">
    <property type="entry name" value="Cox20"/>
    <property type="match status" value="1"/>
</dbReference>
<evidence type="ECO:0000313" key="12">
    <source>
        <dbReference type="Proteomes" id="UP000565441"/>
    </source>
</evidence>
<name>A0A8H5M6C1_9AGAR</name>
<keyword evidence="5" id="KW-0999">Mitochondrion inner membrane</keyword>
<feature type="compositionally biased region" description="Low complexity" evidence="9">
    <location>
        <begin position="135"/>
        <end position="147"/>
    </location>
</feature>
<dbReference type="OrthoDB" id="14603at2759"/>
<protein>
    <recommendedName>
        <fullName evidence="3">Cytochrome c oxidase assembly protein COX20, mitochondrial</fullName>
    </recommendedName>
</protein>
<feature type="region of interest" description="Disordered" evidence="9">
    <location>
        <begin position="119"/>
        <end position="147"/>
    </location>
</feature>
<dbReference type="EMBL" id="JAACJP010000008">
    <property type="protein sequence ID" value="KAF5382478.1"/>
    <property type="molecule type" value="Genomic_DNA"/>
</dbReference>
<evidence type="ECO:0000256" key="10">
    <source>
        <dbReference type="SAM" id="Phobius"/>
    </source>
</evidence>
<gene>
    <name evidence="11" type="ORF">D9615_003022</name>
</gene>
<dbReference type="GO" id="GO:0005743">
    <property type="term" value="C:mitochondrial inner membrane"/>
    <property type="evidence" value="ECO:0007669"/>
    <property type="project" value="UniProtKB-SubCell"/>
</dbReference>
<evidence type="ECO:0000256" key="1">
    <source>
        <dbReference type="ARBA" id="ARBA00004273"/>
    </source>
</evidence>
<sequence length="147" mass="16630">MSSESNAPSIPPPPSKLPPPTGNFITDVYQVRFSSFFPESRAHTNKECHACYRHSVCAEQLAWWDSEWGWDRRRARDFDKQGAFVAGNWAMATFVVISLGSFHLCQKQMSDERRKVTRIIEGMPRRAVKQESSEEPTSTSSSKGSDS</sequence>
<evidence type="ECO:0000256" key="9">
    <source>
        <dbReference type="SAM" id="MobiDB-lite"/>
    </source>
</evidence>
<organism evidence="11 12">
    <name type="scientific">Tricholomella constricta</name>
    <dbReference type="NCBI Taxonomy" id="117010"/>
    <lineage>
        <taxon>Eukaryota</taxon>
        <taxon>Fungi</taxon>
        <taxon>Dikarya</taxon>
        <taxon>Basidiomycota</taxon>
        <taxon>Agaricomycotina</taxon>
        <taxon>Agaricomycetes</taxon>
        <taxon>Agaricomycetidae</taxon>
        <taxon>Agaricales</taxon>
        <taxon>Tricholomatineae</taxon>
        <taxon>Lyophyllaceae</taxon>
        <taxon>Tricholomella</taxon>
    </lineage>
</organism>
<evidence type="ECO:0000256" key="2">
    <source>
        <dbReference type="ARBA" id="ARBA00009575"/>
    </source>
</evidence>
<keyword evidence="12" id="KW-1185">Reference proteome</keyword>
<keyword evidence="4 10" id="KW-0812">Transmembrane</keyword>
<keyword evidence="6 10" id="KW-1133">Transmembrane helix</keyword>
<accession>A0A8H5M6C1</accession>
<reference evidence="11 12" key="1">
    <citation type="journal article" date="2020" name="ISME J.">
        <title>Uncovering the hidden diversity of litter-decomposition mechanisms in mushroom-forming fungi.</title>
        <authorList>
            <person name="Floudas D."/>
            <person name="Bentzer J."/>
            <person name="Ahren D."/>
            <person name="Johansson T."/>
            <person name="Persson P."/>
            <person name="Tunlid A."/>
        </authorList>
    </citation>
    <scope>NUCLEOTIDE SEQUENCE [LARGE SCALE GENOMIC DNA]</scope>
    <source>
        <strain evidence="11 12">CBS 661.87</strain>
    </source>
</reference>
<feature type="transmembrane region" description="Helical" evidence="10">
    <location>
        <begin position="82"/>
        <end position="104"/>
    </location>
</feature>
<dbReference type="InterPro" id="IPR022533">
    <property type="entry name" value="Cox20"/>
</dbReference>
<comment type="similarity">
    <text evidence="2">Belongs to the COX20 family.</text>
</comment>
<dbReference type="Proteomes" id="UP000565441">
    <property type="component" value="Unassembled WGS sequence"/>
</dbReference>
<feature type="region of interest" description="Disordered" evidence="9">
    <location>
        <begin position="1"/>
        <end position="21"/>
    </location>
</feature>
<comment type="caution">
    <text evidence="11">The sequence shown here is derived from an EMBL/GenBank/DDBJ whole genome shotgun (WGS) entry which is preliminary data.</text>
</comment>
<keyword evidence="7" id="KW-0496">Mitochondrion</keyword>
<evidence type="ECO:0000313" key="11">
    <source>
        <dbReference type="EMBL" id="KAF5382478.1"/>
    </source>
</evidence>
<comment type="subcellular location">
    <subcellularLocation>
        <location evidence="1">Mitochondrion inner membrane</location>
    </subcellularLocation>
</comment>
<evidence type="ECO:0000256" key="6">
    <source>
        <dbReference type="ARBA" id="ARBA00022989"/>
    </source>
</evidence>
<proteinExistence type="inferred from homology"/>
<dbReference type="GO" id="GO:0033617">
    <property type="term" value="P:mitochondrial respiratory chain complex IV assembly"/>
    <property type="evidence" value="ECO:0007669"/>
    <property type="project" value="InterPro"/>
</dbReference>
<feature type="compositionally biased region" description="Pro residues" evidence="9">
    <location>
        <begin position="9"/>
        <end position="21"/>
    </location>
</feature>
<evidence type="ECO:0000256" key="4">
    <source>
        <dbReference type="ARBA" id="ARBA00022692"/>
    </source>
</evidence>
<keyword evidence="8 10" id="KW-0472">Membrane</keyword>
<evidence type="ECO:0000256" key="8">
    <source>
        <dbReference type="ARBA" id="ARBA00023136"/>
    </source>
</evidence>
<evidence type="ECO:0000256" key="5">
    <source>
        <dbReference type="ARBA" id="ARBA00022792"/>
    </source>
</evidence>
<evidence type="ECO:0000256" key="7">
    <source>
        <dbReference type="ARBA" id="ARBA00023128"/>
    </source>
</evidence>
<evidence type="ECO:0000256" key="3">
    <source>
        <dbReference type="ARBA" id="ARBA00017689"/>
    </source>
</evidence>